<organism evidence="15 16">
    <name type="scientific">Atlantisia rogersi</name>
    <name type="common">Inaccessible Island rail</name>
    <dbReference type="NCBI Taxonomy" id="2478892"/>
    <lineage>
        <taxon>Eukaryota</taxon>
        <taxon>Metazoa</taxon>
        <taxon>Chordata</taxon>
        <taxon>Craniata</taxon>
        <taxon>Vertebrata</taxon>
        <taxon>Euteleostomi</taxon>
        <taxon>Archelosauria</taxon>
        <taxon>Archosauria</taxon>
        <taxon>Dinosauria</taxon>
        <taxon>Saurischia</taxon>
        <taxon>Theropoda</taxon>
        <taxon>Coelurosauria</taxon>
        <taxon>Aves</taxon>
        <taxon>Neognathae</taxon>
        <taxon>Neoaves</taxon>
        <taxon>Gruiformes</taxon>
        <taxon>Rallidae</taxon>
        <taxon>Atlantisia</taxon>
    </lineage>
</organism>
<dbReference type="InterPro" id="IPR050516">
    <property type="entry name" value="Olfactory_GPCR"/>
</dbReference>
<dbReference type="InterPro" id="IPR000276">
    <property type="entry name" value="GPCR_Rhodpsn"/>
</dbReference>
<dbReference type="FunFam" id="1.20.1070.10:FF:000037">
    <property type="entry name" value="Olfactory receptor"/>
    <property type="match status" value="1"/>
</dbReference>
<sequence length="250" mass="28452">LHTPMYFFLLNLSLLDLGCISTTLPKSMANSLWNTRAISYEGCATQVFFFLFLMSVEYFILSIMAYDRYVAICHPLHYGTLLGSRACVHMTAAAWASGFLYAMLHTANTFSLPLCRGNVLDQFFCEIPQIFKLSCSDFFHREFFILLFSAVVAFGCFTFIVLSYAHIFTIVLRISSEQRRHKAFSTCLPHLVVVSLYVITGMFAYLKPPFISSKSLNLVVAVLYSMVPPTLNPFIYSLRNQELKDAIRKV</sequence>
<dbReference type="EMBL" id="VZUJ01050741">
    <property type="protein sequence ID" value="NXV72748.1"/>
    <property type="molecule type" value="Genomic_DNA"/>
</dbReference>
<evidence type="ECO:0000256" key="4">
    <source>
        <dbReference type="ARBA" id="ARBA00022606"/>
    </source>
</evidence>
<feature type="non-terminal residue" evidence="15">
    <location>
        <position position="1"/>
    </location>
</feature>
<feature type="transmembrane region" description="Helical" evidence="13">
    <location>
        <begin position="7"/>
        <end position="24"/>
    </location>
</feature>
<gene>
    <name evidence="15" type="primary">Or14j1_4</name>
    <name evidence="15" type="ORF">ATLROG_R00004</name>
</gene>
<feature type="transmembrane region" description="Helical" evidence="13">
    <location>
        <begin position="86"/>
        <end position="104"/>
    </location>
</feature>
<evidence type="ECO:0000313" key="15">
    <source>
        <dbReference type="EMBL" id="NXV72748.1"/>
    </source>
</evidence>
<keyword evidence="11 12" id="KW-0807">Transducer</keyword>
<comment type="function">
    <text evidence="1">Odorant receptor.</text>
</comment>
<keyword evidence="9 13" id="KW-0472">Membrane</keyword>
<keyword evidence="3 13" id="KW-1003">Cell membrane</keyword>
<dbReference type="PRINTS" id="PR00237">
    <property type="entry name" value="GPCRRHODOPSN"/>
</dbReference>
<name>A0A7L3W7R5_9GRUI</name>
<evidence type="ECO:0000256" key="13">
    <source>
        <dbReference type="RuleBase" id="RU363047"/>
    </source>
</evidence>
<feature type="transmembrane region" description="Helical" evidence="13">
    <location>
        <begin position="183"/>
        <end position="206"/>
    </location>
</feature>
<evidence type="ECO:0000256" key="11">
    <source>
        <dbReference type="ARBA" id="ARBA00023224"/>
    </source>
</evidence>
<evidence type="ECO:0000259" key="14">
    <source>
        <dbReference type="PROSITE" id="PS50262"/>
    </source>
</evidence>
<dbReference type="PANTHER" id="PTHR26452">
    <property type="entry name" value="OLFACTORY RECEPTOR"/>
    <property type="match status" value="1"/>
</dbReference>
<feature type="transmembrane region" description="Helical" evidence="13">
    <location>
        <begin position="44"/>
        <end position="66"/>
    </location>
</feature>
<evidence type="ECO:0000256" key="3">
    <source>
        <dbReference type="ARBA" id="ARBA00022475"/>
    </source>
</evidence>
<evidence type="ECO:0000313" key="16">
    <source>
        <dbReference type="Proteomes" id="UP000518911"/>
    </source>
</evidence>
<accession>A0A7L3W7R5</accession>
<evidence type="ECO:0000256" key="9">
    <source>
        <dbReference type="ARBA" id="ARBA00023136"/>
    </source>
</evidence>
<comment type="similarity">
    <text evidence="12">Belongs to the G-protein coupled receptor 1 family.</text>
</comment>
<evidence type="ECO:0000256" key="1">
    <source>
        <dbReference type="ARBA" id="ARBA00002936"/>
    </source>
</evidence>
<dbReference type="SUPFAM" id="SSF81321">
    <property type="entry name" value="Family A G protein-coupled receptor-like"/>
    <property type="match status" value="1"/>
</dbReference>
<evidence type="ECO:0000256" key="12">
    <source>
        <dbReference type="RuleBase" id="RU000688"/>
    </source>
</evidence>
<evidence type="ECO:0000256" key="6">
    <source>
        <dbReference type="ARBA" id="ARBA00022725"/>
    </source>
</evidence>
<evidence type="ECO:0000256" key="5">
    <source>
        <dbReference type="ARBA" id="ARBA00022692"/>
    </source>
</evidence>
<dbReference type="InterPro" id="IPR017452">
    <property type="entry name" value="GPCR_Rhodpsn_7TM"/>
</dbReference>
<dbReference type="CDD" id="cd15227">
    <property type="entry name" value="7tmA_OR14-like"/>
    <property type="match status" value="1"/>
</dbReference>
<feature type="non-terminal residue" evidence="15">
    <location>
        <position position="250"/>
    </location>
</feature>
<dbReference type="GO" id="GO:0005886">
    <property type="term" value="C:plasma membrane"/>
    <property type="evidence" value="ECO:0007669"/>
    <property type="project" value="UniProtKB-SubCell"/>
</dbReference>
<keyword evidence="6 13" id="KW-0552">Olfaction</keyword>
<dbReference type="AlphaFoldDB" id="A0A7L3W7R5"/>
<keyword evidence="10 12" id="KW-0675">Receptor</keyword>
<dbReference type="InterPro" id="IPR000725">
    <property type="entry name" value="Olfact_rcpt"/>
</dbReference>
<dbReference type="OrthoDB" id="9836137at2759"/>
<evidence type="ECO:0000256" key="7">
    <source>
        <dbReference type="ARBA" id="ARBA00022989"/>
    </source>
</evidence>
<keyword evidence="4 13" id="KW-0716">Sensory transduction</keyword>
<protein>
    <recommendedName>
        <fullName evidence="13">Olfactory receptor</fullName>
    </recommendedName>
</protein>
<keyword evidence="8 12" id="KW-0297">G-protein coupled receptor</keyword>
<comment type="subcellular location">
    <subcellularLocation>
        <location evidence="2 13">Cell membrane</location>
        <topology evidence="2 13">Multi-pass membrane protein</topology>
    </subcellularLocation>
</comment>
<reference evidence="15 16" key="1">
    <citation type="submission" date="2019-09" db="EMBL/GenBank/DDBJ databases">
        <title>Bird 10,000 Genomes (B10K) Project - Family phase.</title>
        <authorList>
            <person name="Zhang G."/>
        </authorList>
    </citation>
    <scope>NUCLEOTIDE SEQUENCE [LARGE SCALE GENOMIC DNA]</scope>
    <source>
        <strain evidence="15">OUT-0055</strain>
        <tissue evidence="15">Blood</tissue>
    </source>
</reference>
<comment type="caution">
    <text evidence="15">The sequence shown here is derived from an EMBL/GenBank/DDBJ whole genome shotgun (WGS) entry which is preliminary data.</text>
</comment>
<dbReference type="Gene3D" id="1.20.1070.10">
    <property type="entry name" value="Rhodopsin 7-helix transmembrane proteins"/>
    <property type="match status" value="1"/>
</dbReference>
<dbReference type="PRINTS" id="PR00245">
    <property type="entry name" value="OLFACTORYR"/>
</dbReference>
<keyword evidence="16" id="KW-1185">Reference proteome</keyword>
<proteinExistence type="inferred from homology"/>
<dbReference type="GO" id="GO:0004930">
    <property type="term" value="F:G protein-coupled receptor activity"/>
    <property type="evidence" value="ECO:0007669"/>
    <property type="project" value="UniProtKB-KW"/>
</dbReference>
<evidence type="ECO:0000256" key="2">
    <source>
        <dbReference type="ARBA" id="ARBA00004651"/>
    </source>
</evidence>
<dbReference type="GO" id="GO:0004984">
    <property type="term" value="F:olfactory receptor activity"/>
    <property type="evidence" value="ECO:0007669"/>
    <property type="project" value="InterPro"/>
</dbReference>
<dbReference type="Pfam" id="PF13853">
    <property type="entry name" value="7tm_4"/>
    <property type="match status" value="1"/>
</dbReference>
<evidence type="ECO:0000256" key="10">
    <source>
        <dbReference type="ARBA" id="ARBA00023170"/>
    </source>
</evidence>
<keyword evidence="5 12" id="KW-0812">Transmembrane</keyword>
<dbReference type="PROSITE" id="PS00237">
    <property type="entry name" value="G_PROTEIN_RECEP_F1_1"/>
    <property type="match status" value="1"/>
</dbReference>
<keyword evidence="7 13" id="KW-1133">Transmembrane helix</keyword>
<feature type="transmembrane region" description="Helical" evidence="13">
    <location>
        <begin position="143"/>
        <end position="171"/>
    </location>
</feature>
<evidence type="ECO:0000256" key="8">
    <source>
        <dbReference type="ARBA" id="ARBA00023040"/>
    </source>
</evidence>
<feature type="domain" description="G-protein coupled receptors family 1 profile" evidence="14">
    <location>
        <begin position="1"/>
        <end position="236"/>
    </location>
</feature>
<dbReference type="Proteomes" id="UP000518911">
    <property type="component" value="Unassembled WGS sequence"/>
</dbReference>
<feature type="transmembrane region" description="Helical" evidence="13">
    <location>
        <begin position="218"/>
        <end position="238"/>
    </location>
</feature>
<dbReference type="PROSITE" id="PS50262">
    <property type="entry name" value="G_PROTEIN_RECEP_F1_2"/>
    <property type="match status" value="1"/>
</dbReference>